<evidence type="ECO:0000256" key="1">
    <source>
        <dbReference type="SAM" id="Phobius"/>
    </source>
</evidence>
<evidence type="ECO:0000313" key="2">
    <source>
        <dbReference type="EMBL" id="MBB5830188.1"/>
    </source>
</evidence>
<gene>
    <name evidence="2" type="ORF">HNR70_000001</name>
</gene>
<keyword evidence="3" id="KW-1185">Reference proteome</keyword>
<feature type="transmembrane region" description="Helical" evidence="1">
    <location>
        <begin position="370"/>
        <end position="391"/>
    </location>
</feature>
<evidence type="ECO:0000313" key="3">
    <source>
        <dbReference type="Proteomes" id="UP000588158"/>
    </source>
</evidence>
<name>A0A841AAP2_9MICO</name>
<feature type="transmembrane region" description="Helical" evidence="1">
    <location>
        <begin position="232"/>
        <end position="253"/>
    </location>
</feature>
<dbReference type="AlphaFoldDB" id="A0A841AAP2"/>
<dbReference type="EMBL" id="JACHLZ010000001">
    <property type="protein sequence ID" value="MBB5830188.1"/>
    <property type="molecule type" value="Genomic_DNA"/>
</dbReference>
<accession>A0A841AAP2</accession>
<protein>
    <submittedName>
        <fullName evidence="2">Uncharacterized protein</fullName>
    </submittedName>
</protein>
<feature type="transmembrane region" description="Helical" evidence="1">
    <location>
        <begin position="175"/>
        <end position="193"/>
    </location>
</feature>
<reference evidence="2 3" key="1">
    <citation type="submission" date="2020-08" db="EMBL/GenBank/DDBJ databases">
        <title>Sequencing the genomes of 1000 actinobacteria strains.</title>
        <authorList>
            <person name="Klenk H.-P."/>
        </authorList>
    </citation>
    <scope>NUCLEOTIDE SEQUENCE [LARGE SCALE GENOMIC DNA]</scope>
    <source>
        <strain evidence="2 3">DSM 28796</strain>
    </source>
</reference>
<comment type="caution">
    <text evidence="2">The sequence shown here is derived from an EMBL/GenBank/DDBJ whole genome shotgun (WGS) entry which is preliminary data.</text>
</comment>
<dbReference type="Proteomes" id="UP000588158">
    <property type="component" value="Unassembled WGS sequence"/>
</dbReference>
<feature type="transmembrane region" description="Helical" evidence="1">
    <location>
        <begin position="287"/>
        <end position="309"/>
    </location>
</feature>
<feature type="transmembrane region" description="Helical" evidence="1">
    <location>
        <begin position="259"/>
        <end position="280"/>
    </location>
</feature>
<proteinExistence type="predicted"/>
<organism evidence="2 3">
    <name type="scientific">Brachybacterium aquaticum</name>
    <dbReference type="NCBI Taxonomy" id="1432564"/>
    <lineage>
        <taxon>Bacteria</taxon>
        <taxon>Bacillati</taxon>
        <taxon>Actinomycetota</taxon>
        <taxon>Actinomycetes</taxon>
        <taxon>Micrococcales</taxon>
        <taxon>Dermabacteraceae</taxon>
        <taxon>Brachybacterium</taxon>
    </lineage>
</organism>
<keyword evidence="1" id="KW-0812">Transmembrane</keyword>
<feature type="transmembrane region" description="Helical" evidence="1">
    <location>
        <begin position="329"/>
        <end position="358"/>
    </location>
</feature>
<feature type="transmembrane region" description="Helical" evidence="1">
    <location>
        <begin position="199"/>
        <end position="220"/>
    </location>
</feature>
<sequence length="493" mass="53465">MHAEIQFTDPVRDYEHIEARFREEEWSFDRLSTEKYLVSIPVYSAAVAALDVARGKVLDFGESVATLELLSLRSQSRPPSARFVYRSKRTRKESVSRMLATPPRFGAAPRQVPAPVWEVRGEFELPPRLLDDLEPRFTPHYAGGELELREVASPPDRPAAAEEVQGWKSVLDSTWLFVVLSALVVVSLGLGPVETVPWWVRGLLYLVSTVLGVVAGRGVARNVSGKLAKIGTVLLLLLAMVMVGAVFWALYLGNDGYPWTQMLVAVALFGVARGIFHLVVLRPRVRVMLSLSVATALVAVSFGVARFMLSGIGSDFGVPVSMVAVPDWVGPAAGLLLLAHLLVGVILAGALWGWVEYFGISTAFRTAPDFLGMLGGMLFFVMLLGAFLAGLRTWEIQYREWLSGFSEGTTPSVTADFMYRACVSELPTTQGSGKPTSLATDHPLVVIEGTDGPGWVWDATASATQSSTATIPIATDSLELARVNDDVTECAAP</sequence>
<keyword evidence="1" id="KW-0472">Membrane</keyword>
<keyword evidence="1" id="KW-1133">Transmembrane helix</keyword>